<feature type="region of interest" description="Disordered" evidence="1">
    <location>
        <begin position="1"/>
        <end position="78"/>
    </location>
</feature>
<dbReference type="PROSITE" id="PS01159">
    <property type="entry name" value="WW_DOMAIN_1"/>
    <property type="match status" value="1"/>
</dbReference>
<evidence type="ECO:0000259" key="2">
    <source>
        <dbReference type="PROSITE" id="PS50020"/>
    </source>
</evidence>
<dbReference type="CDD" id="cd00201">
    <property type="entry name" value="WW"/>
    <property type="match status" value="1"/>
</dbReference>
<feature type="domain" description="WW" evidence="2">
    <location>
        <begin position="71"/>
        <end position="105"/>
    </location>
</feature>
<evidence type="ECO:0000313" key="4">
    <source>
        <dbReference type="Proteomes" id="UP000807306"/>
    </source>
</evidence>
<evidence type="ECO:0000256" key="1">
    <source>
        <dbReference type="SAM" id="MobiDB-lite"/>
    </source>
</evidence>
<dbReference type="Pfam" id="PF00397">
    <property type="entry name" value="WW"/>
    <property type="match status" value="1"/>
</dbReference>
<comment type="caution">
    <text evidence="3">The sequence shown here is derived from an EMBL/GenBank/DDBJ whole genome shotgun (WGS) entry which is preliminary data.</text>
</comment>
<gene>
    <name evidence="3" type="ORF">CPB83DRAFT_849385</name>
</gene>
<dbReference type="InterPro" id="IPR036020">
    <property type="entry name" value="WW_dom_sf"/>
</dbReference>
<organism evidence="3 4">
    <name type="scientific">Crepidotus variabilis</name>
    <dbReference type="NCBI Taxonomy" id="179855"/>
    <lineage>
        <taxon>Eukaryota</taxon>
        <taxon>Fungi</taxon>
        <taxon>Dikarya</taxon>
        <taxon>Basidiomycota</taxon>
        <taxon>Agaricomycotina</taxon>
        <taxon>Agaricomycetes</taxon>
        <taxon>Agaricomycetidae</taxon>
        <taxon>Agaricales</taxon>
        <taxon>Agaricineae</taxon>
        <taxon>Crepidotaceae</taxon>
        <taxon>Crepidotus</taxon>
    </lineage>
</organism>
<dbReference type="OrthoDB" id="2444812at2759"/>
<evidence type="ECO:0000313" key="3">
    <source>
        <dbReference type="EMBL" id="KAF9531135.1"/>
    </source>
</evidence>
<protein>
    <recommendedName>
        <fullName evidence="2">WW domain-containing protein</fullName>
    </recommendedName>
</protein>
<name>A0A9P6EL65_9AGAR</name>
<dbReference type="Proteomes" id="UP000807306">
    <property type="component" value="Unassembled WGS sequence"/>
</dbReference>
<dbReference type="SUPFAM" id="SSF51045">
    <property type="entry name" value="WW domain"/>
    <property type="match status" value="1"/>
</dbReference>
<dbReference type="SMART" id="SM00456">
    <property type="entry name" value="WW"/>
    <property type="match status" value="1"/>
</dbReference>
<dbReference type="InterPro" id="IPR001202">
    <property type="entry name" value="WW_dom"/>
</dbReference>
<dbReference type="AlphaFoldDB" id="A0A9P6EL65"/>
<feature type="region of interest" description="Disordered" evidence="1">
    <location>
        <begin position="100"/>
        <end position="147"/>
    </location>
</feature>
<keyword evidence="4" id="KW-1185">Reference proteome</keyword>
<sequence length="278" mass="30346">MSPVNSPKLASDELKESGDTEVHTSASPTSEEAPKETVQKDESGSKSKSPQSEPDSEDEESKSPEKADTESTPAPQWQAVWAPQYNAYYFYNPVTQETTWTNPLQPEASGSSSLEPAAAETSSSANTEGTDAEAEASSSKTPATSAVVSQYAAMQAAALAQGIDPLLAHLDPTLRNSVQGTSGTLGDVPTFTAQFNAQTGKFAPTSSRTPGHLSEYERAKRMSEFYFDVNQWEQDLAKDQQEEEEAGKKRKRPTKKDIERFKEQKKQKKIAKTAWLRS</sequence>
<dbReference type="EMBL" id="MU157836">
    <property type="protein sequence ID" value="KAF9531135.1"/>
    <property type="molecule type" value="Genomic_DNA"/>
</dbReference>
<feature type="compositionally biased region" description="Basic and acidic residues" evidence="1">
    <location>
        <begin position="255"/>
        <end position="264"/>
    </location>
</feature>
<accession>A0A9P6EL65</accession>
<feature type="region of interest" description="Disordered" evidence="1">
    <location>
        <begin position="238"/>
        <end position="278"/>
    </location>
</feature>
<reference evidence="3" key="1">
    <citation type="submission" date="2020-11" db="EMBL/GenBank/DDBJ databases">
        <authorList>
            <consortium name="DOE Joint Genome Institute"/>
            <person name="Ahrendt S."/>
            <person name="Riley R."/>
            <person name="Andreopoulos W."/>
            <person name="Labutti K."/>
            <person name="Pangilinan J."/>
            <person name="Ruiz-Duenas F.J."/>
            <person name="Barrasa J.M."/>
            <person name="Sanchez-Garcia M."/>
            <person name="Camarero S."/>
            <person name="Miyauchi S."/>
            <person name="Serrano A."/>
            <person name="Linde D."/>
            <person name="Babiker R."/>
            <person name="Drula E."/>
            <person name="Ayuso-Fernandez I."/>
            <person name="Pacheco R."/>
            <person name="Padilla G."/>
            <person name="Ferreira P."/>
            <person name="Barriuso J."/>
            <person name="Kellner H."/>
            <person name="Castanera R."/>
            <person name="Alfaro M."/>
            <person name="Ramirez L."/>
            <person name="Pisabarro A.G."/>
            <person name="Kuo A."/>
            <person name="Tritt A."/>
            <person name="Lipzen A."/>
            <person name="He G."/>
            <person name="Yan M."/>
            <person name="Ng V."/>
            <person name="Cullen D."/>
            <person name="Martin F."/>
            <person name="Rosso M.-N."/>
            <person name="Henrissat B."/>
            <person name="Hibbett D."/>
            <person name="Martinez A.T."/>
            <person name="Grigoriev I.V."/>
        </authorList>
    </citation>
    <scope>NUCLEOTIDE SEQUENCE</scope>
    <source>
        <strain evidence="3">CBS 506.95</strain>
    </source>
</reference>
<feature type="compositionally biased region" description="Low complexity" evidence="1">
    <location>
        <begin position="111"/>
        <end position="129"/>
    </location>
</feature>
<proteinExistence type="predicted"/>
<feature type="compositionally biased region" description="Basic and acidic residues" evidence="1">
    <location>
        <begin position="32"/>
        <end position="45"/>
    </location>
</feature>
<feature type="compositionally biased region" description="Basic and acidic residues" evidence="1">
    <location>
        <begin position="10"/>
        <end position="22"/>
    </location>
</feature>
<feature type="compositionally biased region" description="Polar residues" evidence="1">
    <location>
        <begin position="100"/>
        <end position="110"/>
    </location>
</feature>
<dbReference type="Gene3D" id="2.20.70.10">
    <property type="match status" value="1"/>
</dbReference>
<dbReference type="PROSITE" id="PS50020">
    <property type="entry name" value="WW_DOMAIN_2"/>
    <property type="match status" value="1"/>
</dbReference>